<dbReference type="EnsemblPlants" id="ONIVA01G47820.1">
    <property type="protein sequence ID" value="ONIVA01G47820.1"/>
    <property type="gene ID" value="ONIVA01G47820"/>
</dbReference>
<reference evidence="2" key="1">
    <citation type="submission" date="2015-04" db="UniProtKB">
        <authorList>
            <consortium name="EnsemblPlants"/>
        </authorList>
    </citation>
    <scope>IDENTIFICATION</scope>
    <source>
        <strain evidence="2">SL10</strain>
    </source>
</reference>
<dbReference type="Gramene" id="ONIVA01G47820.1">
    <property type="protein sequence ID" value="ONIVA01G47820.1"/>
    <property type="gene ID" value="ONIVA01G47820"/>
</dbReference>
<evidence type="ECO:0000313" key="2">
    <source>
        <dbReference type="EnsemblPlants" id="ONIVA01G47820.1"/>
    </source>
</evidence>
<dbReference type="eggNOG" id="ENOG502S4EN">
    <property type="taxonomic scope" value="Eukaryota"/>
</dbReference>
<evidence type="ECO:0000256" key="1">
    <source>
        <dbReference type="SAM" id="MobiDB-lite"/>
    </source>
</evidence>
<dbReference type="HOGENOM" id="CLU_121658_0_0_1"/>
<feature type="compositionally biased region" description="Low complexity" evidence="1">
    <location>
        <begin position="64"/>
        <end position="74"/>
    </location>
</feature>
<protein>
    <submittedName>
        <fullName evidence="2">Uncharacterized protein</fullName>
    </submittedName>
</protein>
<evidence type="ECO:0000313" key="3">
    <source>
        <dbReference type="Proteomes" id="UP000006591"/>
    </source>
</evidence>
<dbReference type="InterPro" id="IPR040277">
    <property type="entry name" value="Os04g0629400-like"/>
</dbReference>
<dbReference type="PANTHER" id="PTHR36036:SF3">
    <property type="entry name" value="EXTENSIN-LIKE PROTEIN"/>
    <property type="match status" value="1"/>
</dbReference>
<dbReference type="Proteomes" id="UP000006591">
    <property type="component" value="Chromosome 1"/>
</dbReference>
<keyword evidence="3" id="KW-1185">Reference proteome</keyword>
<feature type="region of interest" description="Disordered" evidence="1">
    <location>
        <begin position="60"/>
        <end position="157"/>
    </location>
</feature>
<accession>A0A0E0FXZ2</accession>
<name>A0A0E0FXZ2_ORYNI</name>
<reference evidence="2" key="2">
    <citation type="submission" date="2018-04" db="EMBL/GenBank/DDBJ databases">
        <title>OnivRS2 (Oryza nivara Reference Sequence Version 2).</title>
        <authorList>
            <person name="Zhang J."/>
            <person name="Kudrna D."/>
            <person name="Lee S."/>
            <person name="Talag J."/>
            <person name="Rajasekar S."/>
            <person name="Welchert J."/>
            <person name="Hsing Y.-I."/>
            <person name="Wing R.A."/>
        </authorList>
    </citation>
    <scope>NUCLEOTIDE SEQUENCE [LARGE SCALE GENOMIC DNA]</scope>
</reference>
<dbReference type="AlphaFoldDB" id="A0A0E0FXZ2"/>
<sequence>MAMRWCYVGKATKIFFTVLALLALIGVVLAFRALLHRAKSRASSSSSACAAADECQPILPDTVPQPSMPSTAATTPPPPHQYPSFPPPDAAMPMPMPQPPPPLQPPPPAIAQPPPAFASPPPPDALVPPPPPPAAPALVTPPPALPSSARTGGAKPNGLLMPPILHLRFRAATLLSEEHDSDGSHLFVCDCAN</sequence>
<proteinExistence type="predicted"/>
<feature type="compositionally biased region" description="Pro residues" evidence="1">
    <location>
        <begin position="75"/>
        <end position="145"/>
    </location>
</feature>
<organism evidence="2">
    <name type="scientific">Oryza nivara</name>
    <name type="common">Indian wild rice</name>
    <name type="synonym">Oryza sativa f. spontanea</name>
    <dbReference type="NCBI Taxonomy" id="4536"/>
    <lineage>
        <taxon>Eukaryota</taxon>
        <taxon>Viridiplantae</taxon>
        <taxon>Streptophyta</taxon>
        <taxon>Embryophyta</taxon>
        <taxon>Tracheophyta</taxon>
        <taxon>Spermatophyta</taxon>
        <taxon>Magnoliopsida</taxon>
        <taxon>Liliopsida</taxon>
        <taxon>Poales</taxon>
        <taxon>Poaceae</taxon>
        <taxon>BOP clade</taxon>
        <taxon>Oryzoideae</taxon>
        <taxon>Oryzeae</taxon>
        <taxon>Oryzinae</taxon>
        <taxon>Oryza</taxon>
    </lineage>
</organism>
<dbReference type="PANTHER" id="PTHR36036">
    <property type="entry name" value="PROLINE-RICH FAMILY PROTEIN"/>
    <property type="match status" value="1"/>
</dbReference>
<dbReference type="OMA" id="FIWSSNQ"/>